<comment type="caution">
    <text evidence="2">The sequence shown here is derived from an EMBL/GenBank/DDBJ whole genome shotgun (WGS) entry which is preliminary data.</text>
</comment>
<accession>A0A5C5FTQ0</accession>
<reference evidence="2 3" key="1">
    <citation type="submission" date="2019-03" db="EMBL/GenBank/DDBJ databases">
        <title>Rhodosporidium diobovatum UCD-FST 08-225 genome sequencing, assembly, and annotation.</title>
        <authorList>
            <person name="Fakankun I.U."/>
            <person name="Fristensky B."/>
            <person name="Levin D.B."/>
        </authorList>
    </citation>
    <scope>NUCLEOTIDE SEQUENCE [LARGE SCALE GENOMIC DNA]</scope>
    <source>
        <strain evidence="2 3">UCD-FST 08-225</strain>
    </source>
</reference>
<evidence type="ECO:0000313" key="3">
    <source>
        <dbReference type="Proteomes" id="UP000311382"/>
    </source>
</evidence>
<proteinExistence type="predicted"/>
<sequence length="142" mass="16326">MTAYENKHRRDNEGVFLVGDKVYVSYALVSFPPSLAAKFLPKYVSPYTITASDITTSTYTIALPEHLHIHSRIHASHLRQHTPKDDTLFPSRAFTAPPPTYFGADPADNRWEVKRVVEEDIKRGRTKYNSLGWMRRGQRHVD</sequence>
<evidence type="ECO:0000259" key="1">
    <source>
        <dbReference type="Pfam" id="PF24626"/>
    </source>
</evidence>
<protein>
    <recommendedName>
        <fullName evidence="1">Tf2-1-like SH3-like domain-containing protein</fullName>
    </recommendedName>
</protein>
<evidence type="ECO:0000313" key="2">
    <source>
        <dbReference type="EMBL" id="TNY19689.1"/>
    </source>
</evidence>
<keyword evidence="3" id="KW-1185">Reference proteome</keyword>
<dbReference type="EMBL" id="SOZI01000087">
    <property type="protein sequence ID" value="TNY19689.1"/>
    <property type="molecule type" value="Genomic_DNA"/>
</dbReference>
<organism evidence="2 3">
    <name type="scientific">Rhodotorula diobovata</name>
    <dbReference type="NCBI Taxonomy" id="5288"/>
    <lineage>
        <taxon>Eukaryota</taxon>
        <taxon>Fungi</taxon>
        <taxon>Dikarya</taxon>
        <taxon>Basidiomycota</taxon>
        <taxon>Pucciniomycotina</taxon>
        <taxon>Microbotryomycetes</taxon>
        <taxon>Sporidiobolales</taxon>
        <taxon>Sporidiobolaceae</taxon>
        <taxon>Rhodotorula</taxon>
    </lineage>
</organism>
<dbReference type="Pfam" id="PF24626">
    <property type="entry name" value="SH3_Tf2-1"/>
    <property type="match status" value="1"/>
</dbReference>
<dbReference type="AlphaFoldDB" id="A0A5C5FTQ0"/>
<gene>
    <name evidence="2" type="ORF">DMC30DRAFT_353495</name>
</gene>
<dbReference type="InterPro" id="IPR056924">
    <property type="entry name" value="SH3_Tf2-1"/>
</dbReference>
<dbReference type="STRING" id="5288.A0A5C5FTQ0"/>
<name>A0A5C5FTQ0_9BASI</name>
<dbReference type="Proteomes" id="UP000311382">
    <property type="component" value="Unassembled WGS sequence"/>
</dbReference>
<feature type="domain" description="Tf2-1-like SH3-like" evidence="1">
    <location>
        <begin position="19"/>
        <end position="81"/>
    </location>
</feature>